<reference evidence="2" key="1">
    <citation type="journal article" date="2007" name="BMC Genomics">
        <title>Discovery and characterization of 91 novel transcripts expressed in cattle placenta.</title>
        <authorList>
            <person name="Kumar C.G."/>
            <person name="Larson J.H."/>
            <person name="Band M.R."/>
            <person name="Lewin H.A."/>
        </authorList>
    </citation>
    <scope>NUCLEOTIDE SEQUENCE</scope>
    <source>
        <tissue evidence="2">Placenta</tissue>
    </source>
</reference>
<dbReference type="EMBL" id="EU998974">
    <property type="protein sequence ID" value="ACH79977.1"/>
    <property type="molecule type" value="mRNA"/>
</dbReference>
<dbReference type="AlphaFoldDB" id="B5TM82"/>
<accession>B5TM82</accession>
<reference evidence="2" key="2">
    <citation type="submission" date="2008-08" db="EMBL/GenBank/DDBJ databases">
        <authorList>
            <person name="Kumar C.G."/>
            <person name="Larson J.H."/>
            <person name="Band M.R."/>
            <person name="Lewin H.A."/>
        </authorList>
    </citation>
    <scope>NUCLEOTIDE SEQUENCE</scope>
    <source>
        <tissue evidence="2">Placenta</tissue>
    </source>
</reference>
<evidence type="ECO:0000256" key="1">
    <source>
        <dbReference type="SAM" id="MobiDB-lite"/>
    </source>
</evidence>
<feature type="region of interest" description="Disordered" evidence="1">
    <location>
        <begin position="1"/>
        <end position="35"/>
    </location>
</feature>
<protein>
    <submittedName>
        <fullName evidence="2">Uncharacterized protein</fullName>
    </submittedName>
</protein>
<sequence>VQSRCSWGPSESKQTLGSASAAPGHPPAYPRERRSYGLDSHVTLVGGEELFPPTPRLWGEGRTHCRLKQTGGSSVLRSVRTEAPPVSAVHGLLGSGDHFPSSHGPPSSHRRPGGLLLPSDPPSRTICRPR</sequence>
<proteinExistence type="evidence at transcript level"/>
<feature type="compositionally biased region" description="Polar residues" evidence="1">
    <location>
        <begin position="1"/>
        <end position="16"/>
    </location>
</feature>
<organism evidence="2">
    <name type="scientific">Bos taurus</name>
    <name type="common">Bovine</name>
    <dbReference type="NCBI Taxonomy" id="9913"/>
    <lineage>
        <taxon>Eukaryota</taxon>
        <taxon>Metazoa</taxon>
        <taxon>Chordata</taxon>
        <taxon>Craniata</taxon>
        <taxon>Vertebrata</taxon>
        <taxon>Euteleostomi</taxon>
        <taxon>Mammalia</taxon>
        <taxon>Eutheria</taxon>
        <taxon>Laurasiatheria</taxon>
        <taxon>Artiodactyla</taxon>
        <taxon>Ruminantia</taxon>
        <taxon>Pecora</taxon>
        <taxon>Bovidae</taxon>
        <taxon>Bovinae</taxon>
        <taxon>Bos</taxon>
    </lineage>
</organism>
<feature type="non-terminal residue" evidence="2">
    <location>
        <position position="1"/>
    </location>
</feature>
<feature type="region of interest" description="Disordered" evidence="1">
    <location>
        <begin position="88"/>
        <end position="130"/>
    </location>
</feature>
<name>B5TM82_BOVIN</name>
<evidence type="ECO:0000313" key="2">
    <source>
        <dbReference type="EMBL" id="ACH79977.1"/>
    </source>
</evidence>
<feature type="compositionally biased region" description="Low complexity" evidence="1">
    <location>
        <begin position="95"/>
        <end position="124"/>
    </location>
</feature>